<feature type="region of interest" description="Disordered" evidence="1">
    <location>
        <begin position="123"/>
        <end position="148"/>
    </location>
</feature>
<accession>A0ABQ8ZEJ4</accession>
<comment type="caution">
    <text evidence="2">The sequence shown here is derived from an EMBL/GenBank/DDBJ whole genome shotgun (WGS) entry which is preliminary data.</text>
</comment>
<keyword evidence="3" id="KW-1185">Reference proteome</keyword>
<reference evidence="2" key="1">
    <citation type="submission" date="2022-08" db="EMBL/GenBank/DDBJ databases">
        <title>Novel sulfate-reducing endosymbionts in the free-living metamonad Anaeramoeba.</title>
        <authorList>
            <person name="Jerlstrom-Hultqvist J."/>
            <person name="Cepicka I."/>
            <person name="Gallot-Lavallee L."/>
            <person name="Salas-Leiva D."/>
            <person name="Curtis B.A."/>
            <person name="Zahonova K."/>
            <person name="Pipaliya S."/>
            <person name="Dacks J."/>
            <person name="Roger A.J."/>
        </authorList>
    </citation>
    <scope>NUCLEOTIDE SEQUENCE</scope>
    <source>
        <strain evidence="2">Schooner1</strain>
    </source>
</reference>
<organism evidence="2 3">
    <name type="scientific">Anaeramoeba flamelloides</name>
    <dbReference type="NCBI Taxonomy" id="1746091"/>
    <lineage>
        <taxon>Eukaryota</taxon>
        <taxon>Metamonada</taxon>
        <taxon>Anaeramoebidae</taxon>
        <taxon>Anaeramoeba</taxon>
    </lineage>
</organism>
<proteinExistence type="predicted"/>
<gene>
    <name evidence="2" type="ORF">M0813_11538</name>
</gene>
<sequence length="159" mass="19027">MQPLYTFLEQVPLPNENLNPNIFEILRNEEEGEEHMTFISDPRCEPICEEDMCFEEGMFVEDEQESSFSNCVLQELKLDSRNNNLHSQQQQQTKYSQQQLYNINMIRIFTENLEESLMVFPKHNNSHKKQQKENSNQKNTIRSEQQNKCSNKQKIFQFI</sequence>
<name>A0ABQ8ZEJ4_9EUKA</name>
<protein>
    <submittedName>
        <fullName evidence="2">Uncharacterized protein</fullName>
    </submittedName>
</protein>
<dbReference type="EMBL" id="JAOAOG010000006">
    <property type="protein sequence ID" value="KAJ6255323.1"/>
    <property type="molecule type" value="Genomic_DNA"/>
</dbReference>
<evidence type="ECO:0000313" key="3">
    <source>
        <dbReference type="Proteomes" id="UP001150062"/>
    </source>
</evidence>
<evidence type="ECO:0000313" key="2">
    <source>
        <dbReference type="EMBL" id="KAJ6255323.1"/>
    </source>
</evidence>
<evidence type="ECO:0000256" key="1">
    <source>
        <dbReference type="SAM" id="MobiDB-lite"/>
    </source>
</evidence>
<dbReference type="Proteomes" id="UP001150062">
    <property type="component" value="Unassembled WGS sequence"/>
</dbReference>